<dbReference type="EMBL" id="MCBR01020080">
    <property type="protein sequence ID" value="RKF55818.1"/>
    <property type="molecule type" value="Genomic_DNA"/>
</dbReference>
<dbReference type="PROSITE" id="PS50076">
    <property type="entry name" value="DNAJ_2"/>
    <property type="match status" value="1"/>
</dbReference>
<dbReference type="Gene3D" id="1.10.287.110">
    <property type="entry name" value="DnaJ domain"/>
    <property type="match status" value="1"/>
</dbReference>
<dbReference type="AlphaFoldDB" id="A0A420HEH0"/>
<gene>
    <name evidence="2" type="ORF">GcC1_200025</name>
</gene>
<dbReference type="InterPro" id="IPR001623">
    <property type="entry name" value="DnaJ_domain"/>
</dbReference>
<dbReference type="PRINTS" id="PR00625">
    <property type="entry name" value="JDOMAIN"/>
</dbReference>
<dbReference type="Pfam" id="PF00226">
    <property type="entry name" value="DnaJ"/>
    <property type="match status" value="1"/>
</dbReference>
<proteinExistence type="predicted"/>
<organism evidence="2 3">
    <name type="scientific">Golovinomyces cichoracearum</name>
    <dbReference type="NCBI Taxonomy" id="62708"/>
    <lineage>
        <taxon>Eukaryota</taxon>
        <taxon>Fungi</taxon>
        <taxon>Dikarya</taxon>
        <taxon>Ascomycota</taxon>
        <taxon>Pezizomycotina</taxon>
        <taxon>Leotiomycetes</taxon>
        <taxon>Erysiphales</taxon>
        <taxon>Erysiphaceae</taxon>
        <taxon>Golovinomyces</taxon>
    </lineage>
</organism>
<dbReference type="SMART" id="SM00271">
    <property type="entry name" value="DnaJ"/>
    <property type="match status" value="1"/>
</dbReference>
<accession>A0A420HEH0</accession>
<evidence type="ECO:0000313" key="3">
    <source>
        <dbReference type="Proteomes" id="UP000285405"/>
    </source>
</evidence>
<sequence>MNNQIFSLIGWRYLPDLVTGWIQGIYYSLITRAGEPKPLPGSSRYNRDRRRIYIATVSIYLIFTIYEADWEIRQEGDFYQDLRLAQTATDREIKSRFRRLAALHHPDKVGTRSTSSERYFVQLKLAQDILLDPVKRFAYERFGPAMLEWEHCSTKREYLVQGFFTELPRYFAAALGMYFFEYLGYINTGNFWRWFAFVSLGLFEFRTLSSPYLPPLLTQFLNPILTKNTNHPPFLPFQLLQLAHKVCVTLYIALSQIGPFFQNAITGNPSELALVKKLESLESKSRSIDAEASRSLELEMTPFIRGSNKLESVKEKLKDWLVQNTVKMDPEVRDAVDKAIRRRNQLSTKTGN</sequence>
<protein>
    <submittedName>
        <fullName evidence="2">Putative membrane associated chaperone</fullName>
    </submittedName>
</protein>
<reference evidence="2 3" key="1">
    <citation type="journal article" date="2018" name="BMC Genomics">
        <title>Comparative genome analyses reveal sequence features reflecting distinct modes of host-adaptation between dicot and monocot powdery mildew.</title>
        <authorList>
            <person name="Wu Y."/>
            <person name="Ma X."/>
            <person name="Pan Z."/>
            <person name="Kale S.D."/>
            <person name="Song Y."/>
            <person name="King H."/>
            <person name="Zhang Q."/>
            <person name="Presley C."/>
            <person name="Deng X."/>
            <person name="Wei C.I."/>
            <person name="Xiao S."/>
        </authorList>
    </citation>
    <scope>NUCLEOTIDE SEQUENCE [LARGE SCALE GENOMIC DNA]</scope>
    <source>
        <strain evidence="2">UCSC1</strain>
    </source>
</reference>
<dbReference type="SUPFAM" id="SSF46565">
    <property type="entry name" value="Chaperone J-domain"/>
    <property type="match status" value="1"/>
</dbReference>
<evidence type="ECO:0000259" key="1">
    <source>
        <dbReference type="PROSITE" id="PS50076"/>
    </source>
</evidence>
<comment type="caution">
    <text evidence="2">The sequence shown here is derived from an EMBL/GenBank/DDBJ whole genome shotgun (WGS) entry which is preliminary data.</text>
</comment>
<dbReference type="CDD" id="cd06257">
    <property type="entry name" value="DnaJ"/>
    <property type="match status" value="1"/>
</dbReference>
<dbReference type="Proteomes" id="UP000285405">
    <property type="component" value="Unassembled WGS sequence"/>
</dbReference>
<evidence type="ECO:0000313" key="2">
    <source>
        <dbReference type="EMBL" id="RKF55818.1"/>
    </source>
</evidence>
<name>A0A420HEH0_9PEZI</name>
<dbReference type="PANTHER" id="PTHR24074">
    <property type="entry name" value="CO-CHAPERONE PROTEIN DJLA"/>
    <property type="match status" value="1"/>
</dbReference>
<dbReference type="InterPro" id="IPR050817">
    <property type="entry name" value="DjlA_DnaK_co-chaperone"/>
</dbReference>
<dbReference type="OrthoDB" id="436519at2759"/>
<dbReference type="InterPro" id="IPR036869">
    <property type="entry name" value="J_dom_sf"/>
</dbReference>
<feature type="domain" description="J" evidence="1">
    <location>
        <begin position="77"/>
        <end position="143"/>
    </location>
</feature>